<dbReference type="PANTHER" id="PTHR42813:SF2">
    <property type="entry name" value="DEHYDROGENASE, ZINC-CONTAINING, PUTATIVE (AFU_ORTHOLOGUE AFUA_2G02810)-RELATED"/>
    <property type="match status" value="1"/>
</dbReference>
<dbReference type="InterPro" id="IPR013149">
    <property type="entry name" value="ADH-like_C"/>
</dbReference>
<evidence type="ECO:0000256" key="1">
    <source>
        <dbReference type="ARBA" id="ARBA00001947"/>
    </source>
</evidence>
<dbReference type="Proteomes" id="UP000027361">
    <property type="component" value="Unassembled WGS sequence"/>
</dbReference>
<evidence type="ECO:0000313" key="9">
    <source>
        <dbReference type="Proteomes" id="UP000027361"/>
    </source>
</evidence>
<feature type="domain" description="Alcohol dehydrogenase-like N-terminal" evidence="7">
    <location>
        <begin position="31"/>
        <end position="134"/>
    </location>
</feature>
<keyword evidence="2 5" id="KW-0479">Metal-binding</keyword>
<dbReference type="SUPFAM" id="SSF51735">
    <property type="entry name" value="NAD(P)-binding Rossmann-fold domains"/>
    <property type="match status" value="1"/>
</dbReference>
<dbReference type="InParanoid" id="A0A066VLP6"/>
<sequence length="355" mass="38511">MASSGTMKAVVFKGPNHVVVEQRPIPQVQDDTDAVVKVVTSGLCGSDLHIYRGHQPVSHHDFILGHEFVGTIHKVGPGVKSFKEGDLVLSPFTISCGDCFYCTRSQTGRCVRSKVFGSVPLEGAQAEYVLVPLAETSLYHAPQDVPKELLVLLADIVPTGYFACKNAWDRLSDEERKDATCVVIGNGPVGLCAVSAAAALPFKRIFAVDSIPQRLEQAKKHGAHQSINFQSEDVDMIIKGATGGRGADVILEVVGAEAALQMAIKLARPFGVISSVGVHTHSVTLSGPDLYNKNLRLSFGRCPVRAVFVPALKLLQDNVDLFKNFVQHVIPIDSATEYYKLFNEGKILKTVFEFK</sequence>
<organism evidence="8 9">
    <name type="scientific">Tilletiaria anomala (strain ATCC 24038 / CBS 436.72 / UBC 951)</name>
    <dbReference type="NCBI Taxonomy" id="1037660"/>
    <lineage>
        <taxon>Eukaryota</taxon>
        <taxon>Fungi</taxon>
        <taxon>Dikarya</taxon>
        <taxon>Basidiomycota</taxon>
        <taxon>Ustilaginomycotina</taxon>
        <taxon>Exobasidiomycetes</taxon>
        <taxon>Georgefischeriales</taxon>
        <taxon>Tilletiariaceae</taxon>
        <taxon>Tilletiaria</taxon>
    </lineage>
</organism>
<evidence type="ECO:0000256" key="4">
    <source>
        <dbReference type="ARBA" id="ARBA00023002"/>
    </source>
</evidence>
<dbReference type="AlphaFoldDB" id="A0A066VLP6"/>
<dbReference type="PANTHER" id="PTHR42813">
    <property type="entry name" value="ZINC-TYPE ALCOHOL DEHYDROGENASE-LIKE"/>
    <property type="match status" value="1"/>
</dbReference>
<evidence type="ECO:0000256" key="3">
    <source>
        <dbReference type="ARBA" id="ARBA00022833"/>
    </source>
</evidence>
<dbReference type="Gene3D" id="3.90.180.10">
    <property type="entry name" value="Medium-chain alcohol dehydrogenases, catalytic domain"/>
    <property type="match status" value="1"/>
</dbReference>
<keyword evidence="3 5" id="KW-0862">Zinc</keyword>
<evidence type="ECO:0000313" key="8">
    <source>
        <dbReference type="EMBL" id="KDN39689.1"/>
    </source>
</evidence>
<dbReference type="Pfam" id="PF08240">
    <property type="entry name" value="ADH_N"/>
    <property type="match status" value="1"/>
</dbReference>
<protein>
    <submittedName>
        <fullName evidence="8">GroES-like protein</fullName>
    </submittedName>
</protein>
<reference evidence="8 9" key="1">
    <citation type="submission" date="2014-05" db="EMBL/GenBank/DDBJ databases">
        <title>Draft genome sequence of a rare smut relative, Tilletiaria anomala UBC 951.</title>
        <authorList>
            <consortium name="DOE Joint Genome Institute"/>
            <person name="Toome M."/>
            <person name="Kuo A."/>
            <person name="Henrissat B."/>
            <person name="Lipzen A."/>
            <person name="Tritt A."/>
            <person name="Yoshinaga Y."/>
            <person name="Zane M."/>
            <person name="Barry K."/>
            <person name="Grigoriev I.V."/>
            <person name="Spatafora J.W."/>
            <person name="Aimea M.C."/>
        </authorList>
    </citation>
    <scope>NUCLEOTIDE SEQUENCE [LARGE SCALE GENOMIC DNA]</scope>
    <source>
        <strain evidence="8 9">UBC 951</strain>
    </source>
</reference>
<dbReference type="OMA" id="MRATTIH"/>
<evidence type="ECO:0000259" key="6">
    <source>
        <dbReference type="Pfam" id="PF00107"/>
    </source>
</evidence>
<comment type="cofactor">
    <cofactor evidence="1 5">
        <name>Zn(2+)</name>
        <dbReference type="ChEBI" id="CHEBI:29105"/>
    </cofactor>
</comment>
<gene>
    <name evidence="8" type="ORF">K437DRAFT_9049</name>
</gene>
<dbReference type="GO" id="GO:0008270">
    <property type="term" value="F:zinc ion binding"/>
    <property type="evidence" value="ECO:0007669"/>
    <property type="project" value="InterPro"/>
</dbReference>
<dbReference type="Gene3D" id="3.40.50.720">
    <property type="entry name" value="NAD(P)-binding Rossmann-like Domain"/>
    <property type="match status" value="1"/>
</dbReference>
<dbReference type="GeneID" id="25267928"/>
<comment type="caution">
    <text evidence="8">The sequence shown here is derived from an EMBL/GenBank/DDBJ whole genome shotgun (WGS) entry which is preliminary data.</text>
</comment>
<evidence type="ECO:0000256" key="2">
    <source>
        <dbReference type="ARBA" id="ARBA00022723"/>
    </source>
</evidence>
<dbReference type="CDD" id="cd08284">
    <property type="entry name" value="FDH_like_2"/>
    <property type="match status" value="1"/>
</dbReference>
<dbReference type="OrthoDB" id="3941538at2759"/>
<keyword evidence="9" id="KW-1185">Reference proteome</keyword>
<keyword evidence="4" id="KW-0560">Oxidoreductase</keyword>
<dbReference type="RefSeq" id="XP_013241114.1">
    <property type="nucleotide sequence ID" value="XM_013385660.1"/>
</dbReference>
<dbReference type="PROSITE" id="PS00059">
    <property type="entry name" value="ADH_ZINC"/>
    <property type="match status" value="1"/>
</dbReference>
<dbReference type="SUPFAM" id="SSF50129">
    <property type="entry name" value="GroES-like"/>
    <property type="match status" value="1"/>
</dbReference>
<comment type="similarity">
    <text evidence="5">Belongs to the zinc-containing alcohol dehydrogenase family.</text>
</comment>
<evidence type="ECO:0000256" key="5">
    <source>
        <dbReference type="RuleBase" id="RU361277"/>
    </source>
</evidence>
<dbReference type="STRING" id="1037660.A0A066VLP6"/>
<proteinExistence type="inferred from homology"/>
<evidence type="ECO:0000259" key="7">
    <source>
        <dbReference type="Pfam" id="PF08240"/>
    </source>
</evidence>
<feature type="domain" description="Alcohol dehydrogenase-like C-terminal" evidence="6">
    <location>
        <begin position="188"/>
        <end position="298"/>
    </location>
</feature>
<dbReference type="EMBL" id="JMSN01000101">
    <property type="protein sequence ID" value="KDN39689.1"/>
    <property type="molecule type" value="Genomic_DNA"/>
</dbReference>
<dbReference type="InterPro" id="IPR002328">
    <property type="entry name" value="ADH_Zn_CS"/>
</dbReference>
<dbReference type="InterPro" id="IPR013154">
    <property type="entry name" value="ADH-like_N"/>
</dbReference>
<dbReference type="InterPro" id="IPR011032">
    <property type="entry name" value="GroES-like_sf"/>
</dbReference>
<dbReference type="InterPro" id="IPR036291">
    <property type="entry name" value="NAD(P)-bd_dom_sf"/>
</dbReference>
<dbReference type="GO" id="GO:0016491">
    <property type="term" value="F:oxidoreductase activity"/>
    <property type="evidence" value="ECO:0007669"/>
    <property type="project" value="UniProtKB-KW"/>
</dbReference>
<dbReference type="HOGENOM" id="CLU_026673_11_3_1"/>
<accession>A0A066VLP6</accession>
<dbReference type="Pfam" id="PF00107">
    <property type="entry name" value="ADH_zinc_N"/>
    <property type="match status" value="1"/>
</dbReference>
<name>A0A066VLP6_TILAU</name>